<feature type="domain" description="Sdz-33 F-box" evidence="1">
    <location>
        <begin position="170"/>
        <end position="228"/>
    </location>
</feature>
<dbReference type="AGR" id="WB:WBGene00008016"/>
<protein>
    <submittedName>
        <fullName evidence="2">F-box associated domain-containing protein</fullName>
    </submittedName>
</protein>
<dbReference type="EMBL" id="BX284605">
    <property type="protein sequence ID" value="CAB63435.1"/>
    <property type="molecule type" value="Genomic_DNA"/>
</dbReference>
<dbReference type="InParanoid" id="Q9U3N3"/>
<evidence type="ECO:0000313" key="4">
    <source>
        <dbReference type="WormBase" id="C38D9.8"/>
    </source>
</evidence>
<accession>Q9U3N3</accession>
<evidence type="ECO:0000313" key="2">
    <source>
        <dbReference type="EMBL" id="CAB63435.1"/>
    </source>
</evidence>
<dbReference type="AlphaFoldDB" id="Q9U3N3"/>
<dbReference type="GeneID" id="183319"/>
<dbReference type="FunCoup" id="Q9U3N3">
    <property type="interactions" value="1550"/>
</dbReference>
<gene>
    <name evidence="2 4" type="ORF">C38D9.8</name>
    <name evidence="2" type="ORF">CELE_C38D9.8</name>
</gene>
<proteinExistence type="predicted"/>
<dbReference type="OMA" id="HSENRIC"/>
<name>Q9U3N3_CAEEL</name>
<dbReference type="eggNOG" id="ENOG502TIZU">
    <property type="taxonomic scope" value="Eukaryota"/>
</dbReference>
<dbReference type="UCSC" id="C38D9.8">
    <property type="organism name" value="c. elegans"/>
</dbReference>
<dbReference type="HOGENOM" id="CLU_807073_0_0_1"/>
<dbReference type="WormBase" id="C38D9.8">
    <property type="protein sequence ID" value="CE24836"/>
    <property type="gene ID" value="WBGene00008016"/>
</dbReference>
<evidence type="ECO:0000313" key="3">
    <source>
        <dbReference type="Proteomes" id="UP000001940"/>
    </source>
</evidence>
<dbReference type="CTD" id="183319"/>
<dbReference type="Bgee" id="WBGene00008016">
    <property type="expression patterns" value="Expressed in embryo and 2 other cell types or tissues"/>
</dbReference>
<dbReference type="InterPro" id="IPR012885">
    <property type="entry name" value="F-box_Sdz-33"/>
</dbReference>
<dbReference type="PhylomeDB" id="Q9U3N3"/>
<evidence type="ECO:0000259" key="1">
    <source>
        <dbReference type="Pfam" id="PF07735"/>
    </source>
</evidence>
<dbReference type="KEGG" id="cel:CELE_C38D9.8"/>
<dbReference type="Pfam" id="PF07735">
    <property type="entry name" value="FBA_2"/>
    <property type="match status" value="1"/>
</dbReference>
<keyword evidence="3" id="KW-1185">Reference proteome</keyword>
<organism evidence="2 3">
    <name type="scientific">Caenorhabditis elegans</name>
    <dbReference type="NCBI Taxonomy" id="6239"/>
    <lineage>
        <taxon>Eukaryota</taxon>
        <taxon>Metazoa</taxon>
        <taxon>Ecdysozoa</taxon>
        <taxon>Nematoda</taxon>
        <taxon>Chromadorea</taxon>
        <taxon>Rhabditida</taxon>
        <taxon>Rhabditina</taxon>
        <taxon>Rhabditomorpha</taxon>
        <taxon>Rhabditoidea</taxon>
        <taxon>Rhabditidae</taxon>
        <taxon>Peloderinae</taxon>
        <taxon>Caenorhabditis</taxon>
    </lineage>
</organism>
<dbReference type="PANTHER" id="PTHR21503">
    <property type="entry name" value="F-BOX-CONTAINING HYPOTHETICAL PROTEIN C.ELEGANS"/>
    <property type="match status" value="1"/>
</dbReference>
<dbReference type="PaxDb" id="6239-C38D9.8"/>
<dbReference type="OrthoDB" id="5882765at2759"/>
<dbReference type="RefSeq" id="NP_507446.1">
    <property type="nucleotide sequence ID" value="NM_075045.2"/>
</dbReference>
<reference evidence="2 3" key="1">
    <citation type="journal article" date="1998" name="Science">
        <title>Genome sequence of the nematode C. elegans: a platform for investigating biology.</title>
        <authorList>
            <consortium name="The C. elegans sequencing consortium"/>
            <person name="Sulson J.E."/>
            <person name="Waterston R."/>
        </authorList>
    </citation>
    <scope>NUCLEOTIDE SEQUENCE [LARGE SCALE GENOMIC DNA]</scope>
    <source>
        <strain evidence="2 3">Bristol N2</strain>
    </source>
</reference>
<sequence length="344" mass="39794">MSAFRVADLPFIPLENVLRQMSIGELINVSVDSPKLQQLKKTMKIATGGFSVFLGAHDRMIKSDQQPWGYSFNKSTIEDDLTFFHHGLKHLENLFKVSLNTLSFGSSYMAHKFLEQEEKMPRSCEYLIINEFSTGLDEFWQHQKDELVETISVEKGIVLSGEAWSSSDKIYNVDYLFVGHSGNMALTDLLRFNNRIVFLDRVSISNHTIRNFLQVLKKSNSQLEVLTIRDSWEGSWDPIVVLEGLNAQEWSPEHRPQKFSLKSSHSKSLLKIQQHFYPKQKDSLANGIDLTEAYDFIRDDGIRVSVLFREAKLQVFVWSQEEKKLERKRRSSCEFSRPAAKRFC</sequence>
<dbReference type="PANTHER" id="PTHR21503:SF54">
    <property type="entry name" value="F-BOX DOMAIN-CONTAINING PROTEIN"/>
    <property type="match status" value="1"/>
</dbReference>
<dbReference type="Proteomes" id="UP000001940">
    <property type="component" value="Chromosome V"/>
</dbReference>